<comment type="caution">
    <text evidence="10">The sequence shown here is derived from an EMBL/GenBank/DDBJ whole genome shotgun (WGS) entry which is preliminary data.</text>
</comment>
<evidence type="ECO:0000256" key="1">
    <source>
        <dbReference type="ARBA" id="ARBA00004651"/>
    </source>
</evidence>
<evidence type="ECO:0000256" key="3">
    <source>
        <dbReference type="ARBA" id="ARBA00022448"/>
    </source>
</evidence>
<comment type="similarity">
    <text evidence="2">Belongs to the AAE transporter (TC 2.A.81) family.</text>
</comment>
<keyword evidence="4" id="KW-1003">Cell membrane</keyword>
<evidence type="ECO:0000256" key="8">
    <source>
        <dbReference type="SAM" id="Phobius"/>
    </source>
</evidence>
<dbReference type="InterPro" id="IPR006037">
    <property type="entry name" value="RCK_C"/>
</dbReference>
<dbReference type="Proteomes" id="UP000725002">
    <property type="component" value="Unassembled WGS sequence"/>
</dbReference>
<feature type="domain" description="RCK C-terminal" evidence="9">
    <location>
        <begin position="283"/>
        <end position="367"/>
    </location>
</feature>
<feature type="transmembrane region" description="Helical" evidence="8">
    <location>
        <begin position="38"/>
        <end position="57"/>
    </location>
</feature>
<feature type="transmembrane region" description="Helical" evidence="8">
    <location>
        <begin position="69"/>
        <end position="88"/>
    </location>
</feature>
<reference evidence="10" key="2">
    <citation type="journal article" date="2021" name="PeerJ">
        <title>Extensive microbial diversity within the chicken gut microbiome revealed by metagenomics and culture.</title>
        <authorList>
            <person name="Gilroy R."/>
            <person name="Ravi A."/>
            <person name="Getino M."/>
            <person name="Pursley I."/>
            <person name="Horton D.L."/>
            <person name="Alikhan N.F."/>
            <person name="Baker D."/>
            <person name="Gharbi K."/>
            <person name="Hall N."/>
            <person name="Watson M."/>
            <person name="Adriaenssens E.M."/>
            <person name="Foster-Nyarko E."/>
            <person name="Jarju S."/>
            <person name="Secka A."/>
            <person name="Antonio M."/>
            <person name="Oren A."/>
            <person name="Chaudhuri R.R."/>
            <person name="La Ragione R."/>
            <person name="Hildebrand F."/>
            <person name="Pallen M.J."/>
        </authorList>
    </citation>
    <scope>NUCLEOTIDE SEQUENCE</scope>
    <source>
        <strain evidence="10">G3-8215</strain>
    </source>
</reference>
<evidence type="ECO:0000313" key="11">
    <source>
        <dbReference type="Proteomes" id="UP000725002"/>
    </source>
</evidence>
<feature type="domain" description="RCK C-terminal" evidence="9">
    <location>
        <begin position="193"/>
        <end position="275"/>
    </location>
</feature>
<dbReference type="InterPro" id="IPR036721">
    <property type="entry name" value="RCK_C_sf"/>
</dbReference>
<reference evidence="10" key="1">
    <citation type="submission" date="2020-10" db="EMBL/GenBank/DDBJ databases">
        <authorList>
            <person name="Gilroy R."/>
        </authorList>
    </citation>
    <scope>NUCLEOTIDE SEQUENCE</scope>
    <source>
        <strain evidence="10">G3-8215</strain>
    </source>
</reference>
<name>A0A940DQR5_9BACT</name>
<dbReference type="GO" id="GO:0006813">
    <property type="term" value="P:potassium ion transport"/>
    <property type="evidence" value="ECO:0007669"/>
    <property type="project" value="InterPro"/>
</dbReference>
<evidence type="ECO:0000256" key="5">
    <source>
        <dbReference type="ARBA" id="ARBA00022692"/>
    </source>
</evidence>
<protein>
    <submittedName>
        <fullName evidence="10">Transporter</fullName>
    </submittedName>
</protein>
<organism evidence="10 11">
    <name type="scientific">Candidatus Cryptobacteroides avicola</name>
    <dbReference type="NCBI Taxonomy" id="2840757"/>
    <lineage>
        <taxon>Bacteria</taxon>
        <taxon>Pseudomonadati</taxon>
        <taxon>Bacteroidota</taxon>
        <taxon>Bacteroidia</taxon>
        <taxon>Bacteroidales</taxon>
        <taxon>Candidatus Cryptobacteroides</taxon>
    </lineage>
</organism>
<dbReference type="PANTHER" id="PTHR30445">
    <property type="entry name" value="K(+)_H(+) ANTIPORTER SUBUNIT KHTT"/>
    <property type="match status" value="1"/>
</dbReference>
<evidence type="ECO:0000256" key="2">
    <source>
        <dbReference type="ARBA" id="ARBA00009854"/>
    </source>
</evidence>
<evidence type="ECO:0000259" key="9">
    <source>
        <dbReference type="PROSITE" id="PS51202"/>
    </source>
</evidence>
<feature type="transmembrane region" description="Helical" evidence="8">
    <location>
        <begin position="409"/>
        <end position="426"/>
    </location>
</feature>
<dbReference type="Pfam" id="PF02080">
    <property type="entry name" value="TrkA_C"/>
    <property type="match status" value="2"/>
</dbReference>
<dbReference type="InterPro" id="IPR050144">
    <property type="entry name" value="AAE_transporter"/>
</dbReference>
<keyword evidence="5 8" id="KW-0812">Transmembrane</keyword>
<comment type="subcellular location">
    <subcellularLocation>
        <location evidence="1">Cell membrane</location>
        <topology evidence="1">Multi-pass membrane protein</topology>
    </subcellularLocation>
</comment>
<dbReference type="InterPro" id="IPR006512">
    <property type="entry name" value="YidE_YbjL"/>
</dbReference>
<keyword evidence="3" id="KW-0813">Transport</keyword>
<evidence type="ECO:0000313" key="10">
    <source>
        <dbReference type="EMBL" id="MBO8483148.1"/>
    </source>
</evidence>
<feature type="transmembrane region" description="Helical" evidence="8">
    <location>
        <begin position="162"/>
        <end position="184"/>
    </location>
</feature>
<dbReference type="NCBIfam" id="TIGR01625">
    <property type="entry name" value="YidE_YbjL_dupl"/>
    <property type="match status" value="2"/>
</dbReference>
<dbReference type="NCBIfam" id="NF003007">
    <property type="entry name" value="PRK03818.1"/>
    <property type="match status" value="1"/>
</dbReference>
<keyword evidence="6 8" id="KW-1133">Transmembrane helix</keyword>
<gene>
    <name evidence="10" type="ORF">IAB75_03400</name>
</gene>
<feature type="transmembrane region" description="Helical" evidence="8">
    <location>
        <begin position="469"/>
        <end position="491"/>
    </location>
</feature>
<proteinExistence type="inferred from homology"/>
<evidence type="ECO:0000256" key="4">
    <source>
        <dbReference type="ARBA" id="ARBA00022475"/>
    </source>
</evidence>
<dbReference type="AlphaFoldDB" id="A0A940DQR5"/>
<dbReference type="PANTHER" id="PTHR30445:SF3">
    <property type="entry name" value="TRANSPORT PROTEIN YIDE-RELATED"/>
    <property type="match status" value="1"/>
</dbReference>
<dbReference type="Pfam" id="PF06826">
    <property type="entry name" value="Asp-Al_Ex"/>
    <property type="match status" value="2"/>
</dbReference>
<feature type="transmembrane region" description="Helical" evidence="8">
    <location>
        <begin position="12"/>
        <end position="31"/>
    </location>
</feature>
<sequence length="555" mass="59955">MDYIQEILFEPSVIQAVIVLSLICATGLYLGRIRILGISLGVTFVFFVGILAGHLGLKINKDMLDFAQNFGLIIFVYTLGLQVGPGFFSSLKKGGVKLNLLSLSLVALGLIFILVLNWTTRMPLSDLMGLLSGSVTNTPMLGAAQQALLQMHPDGGENVTRMALACAVAYPLGVIGVILAIIVLKRMFAKDSERSIKNAEDKTYVGEYHVSNPAVFGKTIKEIMLPLDMHFVISRIWHDGKVSIPASDTRIQKNDHLLIISGKSEVDSIMTIFGEQENIDWNRPDIDWNAIDSLLVSRHVLVTNSKMDGVKLGSLRLRNAYGINITRVNRAGINLVASPALRLQSGDRLTIVGEAKAIDNCSKILGNEAKELNNPNLIAIFIGLTLGLLLGSVPFMIPGMGMPIKLGLAGGPIIIGILMGAFGSRFHLTTYTTQSANLMLRQFGITTYLAGLGLASGEHFFETVFCKEGLVWIALGLALAVIPVLITGIIAGKFFKVDYARNAGMLCGSMANPMALNYANSTVKGDEPSVAYATVYPLAIFVRVITAQLILLIFS</sequence>
<dbReference type="GO" id="GO:0005886">
    <property type="term" value="C:plasma membrane"/>
    <property type="evidence" value="ECO:0007669"/>
    <property type="project" value="UniProtKB-SubCell"/>
</dbReference>
<dbReference type="SUPFAM" id="SSF116726">
    <property type="entry name" value="TrkA C-terminal domain-like"/>
    <property type="match status" value="2"/>
</dbReference>
<dbReference type="EMBL" id="JADILV010000023">
    <property type="protein sequence ID" value="MBO8483148.1"/>
    <property type="molecule type" value="Genomic_DNA"/>
</dbReference>
<feature type="transmembrane region" description="Helical" evidence="8">
    <location>
        <begin position="531"/>
        <end position="554"/>
    </location>
</feature>
<dbReference type="Gene3D" id="3.30.70.1450">
    <property type="entry name" value="Regulator of K+ conductance, C-terminal domain"/>
    <property type="match status" value="2"/>
</dbReference>
<dbReference type="PROSITE" id="PS51202">
    <property type="entry name" value="RCK_C"/>
    <property type="match status" value="2"/>
</dbReference>
<feature type="transmembrane region" description="Helical" evidence="8">
    <location>
        <begin position="377"/>
        <end position="397"/>
    </location>
</feature>
<evidence type="ECO:0000256" key="6">
    <source>
        <dbReference type="ARBA" id="ARBA00022989"/>
    </source>
</evidence>
<dbReference type="GO" id="GO:0008324">
    <property type="term" value="F:monoatomic cation transmembrane transporter activity"/>
    <property type="evidence" value="ECO:0007669"/>
    <property type="project" value="InterPro"/>
</dbReference>
<evidence type="ECO:0000256" key="7">
    <source>
        <dbReference type="ARBA" id="ARBA00023136"/>
    </source>
</evidence>
<keyword evidence="7 8" id="KW-0472">Membrane</keyword>
<feature type="transmembrane region" description="Helical" evidence="8">
    <location>
        <begin position="100"/>
        <end position="119"/>
    </location>
</feature>
<accession>A0A940DQR5</accession>